<dbReference type="Pfam" id="PF05128">
    <property type="entry name" value="DUF697"/>
    <property type="match status" value="1"/>
</dbReference>
<reference evidence="6" key="1">
    <citation type="journal article" date="2022" name="Int. J. Syst. Evol. Microbiol.">
        <title>A novel species of lactic acid bacteria, Ligilactobacillus pabuli sp. nov., isolated from alfalfa silage.</title>
        <authorList>
            <person name="Tohno M."/>
            <person name="Tanizawa Y."/>
            <person name="Sawada H."/>
            <person name="Sakamoto M."/>
            <person name="Ohkuma M."/>
            <person name="Kobayashi H."/>
        </authorList>
    </citation>
    <scope>NUCLEOTIDE SEQUENCE</scope>
    <source>
        <strain evidence="6">AF129</strain>
    </source>
</reference>
<evidence type="ECO:0000313" key="6">
    <source>
        <dbReference type="EMBL" id="GKS81785.1"/>
    </source>
</evidence>
<dbReference type="InterPro" id="IPR021147">
    <property type="entry name" value="DUF697"/>
</dbReference>
<evidence type="ECO:0000256" key="2">
    <source>
        <dbReference type="ARBA" id="ARBA00022692"/>
    </source>
</evidence>
<comment type="caution">
    <text evidence="6">The sequence shown here is derived from an EMBL/GenBank/DDBJ whole genome shotgun (WGS) entry which is preliminary data.</text>
</comment>
<comment type="subcellular location">
    <subcellularLocation>
        <location evidence="1">Membrane</location>
        <topology evidence="1">Multi-pass membrane protein</topology>
    </subcellularLocation>
</comment>
<dbReference type="EMBL" id="BQXH01000013">
    <property type="protein sequence ID" value="GKS81785.1"/>
    <property type="molecule type" value="Genomic_DNA"/>
</dbReference>
<dbReference type="RefSeq" id="WP_244055529.1">
    <property type="nucleotide sequence ID" value="NZ_BQXH01000013.1"/>
</dbReference>
<organism evidence="6 7">
    <name type="scientific">Ligilactobacillus pabuli</name>
    <dbReference type="NCBI Taxonomy" id="2886039"/>
    <lineage>
        <taxon>Bacteria</taxon>
        <taxon>Bacillati</taxon>
        <taxon>Bacillota</taxon>
        <taxon>Bacilli</taxon>
        <taxon>Lactobacillales</taxon>
        <taxon>Lactobacillaceae</taxon>
        <taxon>Ligilactobacillus</taxon>
    </lineage>
</organism>
<dbReference type="Gene3D" id="3.40.50.300">
    <property type="entry name" value="P-loop containing nucleotide triphosphate hydrolases"/>
    <property type="match status" value="1"/>
</dbReference>
<sequence length="379" mass="41255">MEKSTQYQKLFQDTFNSIQEENENLKDLNILISGKSGVGKSTLINAIFGDKLSDTGVGLPITDKISLISKDGFPVHIYDTIGLELKSVKMDIHSIGKAVSKNEVKKLIHNVQKTKQDDDDIHVVWYAISGNSARIEEPEIDLIKWIIKHEIPVIIVLTKSFDNVEAQKLKQSILELVPDIENVVVTLAEDSETKQAFGIDELINETFKVLPEEIKTSFVHSQAASYELKRKEAIKVVNTSMAANFGVGFVPVDGADGPMMMAAQTAMIGKITSIYGVDIHKNQIETVISSLLGVYGSLILGKSLSSNLLKLIPGLGSIGGGLISGGVGMIITGALGRAYIELMELVLDGKVNLSSTTPDEITEILISLFPKYLPKMTAK</sequence>
<keyword evidence="7" id="KW-1185">Reference proteome</keyword>
<evidence type="ECO:0000256" key="1">
    <source>
        <dbReference type="ARBA" id="ARBA00004141"/>
    </source>
</evidence>
<proteinExistence type="predicted"/>
<accession>A0ABQ5JIC2</accession>
<dbReference type="InterPro" id="IPR027417">
    <property type="entry name" value="P-loop_NTPase"/>
</dbReference>
<keyword evidence="3" id="KW-1133">Transmembrane helix</keyword>
<dbReference type="Pfam" id="PF01926">
    <property type="entry name" value="MMR_HSR1"/>
    <property type="match status" value="1"/>
</dbReference>
<protein>
    <submittedName>
        <fullName evidence="6">GTPase</fullName>
    </submittedName>
</protein>
<evidence type="ECO:0000259" key="5">
    <source>
        <dbReference type="Pfam" id="PF01926"/>
    </source>
</evidence>
<evidence type="ECO:0000256" key="4">
    <source>
        <dbReference type="ARBA" id="ARBA00023136"/>
    </source>
</evidence>
<dbReference type="SUPFAM" id="SSF52540">
    <property type="entry name" value="P-loop containing nucleoside triphosphate hydrolases"/>
    <property type="match status" value="1"/>
</dbReference>
<evidence type="ECO:0000256" key="3">
    <source>
        <dbReference type="ARBA" id="ARBA00022989"/>
    </source>
</evidence>
<dbReference type="Proteomes" id="UP001055149">
    <property type="component" value="Unassembled WGS sequence"/>
</dbReference>
<name>A0ABQ5JIC2_9LACO</name>
<keyword evidence="4" id="KW-0472">Membrane</keyword>
<feature type="domain" description="G" evidence="5">
    <location>
        <begin position="30"/>
        <end position="159"/>
    </location>
</feature>
<evidence type="ECO:0000313" key="7">
    <source>
        <dbReference type="Proteomes" id="UP001055149"/>
    </source>
</evidence>
<dbReference type="InterPro" id="IPR006073">
    <property type="entry name" value="GTP-bd"/>
</dbReference>
<keyword evidence="2" id="KW-0812">Transmembrane</keyword>
<gene>
    <name evidence="6" type="ORF">LPAF129_14710</name>
</gene>